<protein>
    <submittedName>
        <fullName evidence="1">Uncharacterized protein</fullName>
    </submittedName>
</protein>
<proteinExistence type="predicted"/>
<evidence type="ECO:0000313" key="2">
    <source>
        <dbReference type="Proteomes" id="UP000183200"/>
    </source>
</evidence>
<dbReference type="AlphaFoldDB" id="A0A1H0E3M6"/>
<reference evidence="2" key="1">
    <citation type="submission" date="2016-10" db="EMBL/GenBank/DDBJ databases">
        <authorList>
            <person name="Varghese N."/>
            <person name="Submissions S."/>
        </authorList>
    </citation>
    <scope>NUCLEOTIDE SEQUENCE [LARGE SCALE GENOMIC DNA]</scope>
    <source>
        <strain evidence="2">DSM 19110</strain>
    </source>
</reference>
<gene>
    <name evidence="1" type="ORF">SAMN05421820_109180</name>
</gene>
<accession>A0A1H0E3M6</accession>
<organism evidence="1 2">
    <name type="scientific">Pedobacter steynii</name>
    <dbReference type="NCBI Taxonomy" id="430522"/>
    <lineage>
        <taxon>Bacteria</taxon>
        <taxon>Pseudomonadati</taxon>
        <taxon>Bacteroidota</taxon>
        <taxon>Sphingobacteriia</taxon>
        <taxon>Sphingobacteriales</taxon>
        <taxon>Sphingobacteriaceae</taxon>
        <taxon>Pedobacter</taxon>
    </lineage>
</organism>
<dbReference type="Proteomes" id="UP000183200">
    <property type="component" value="Unassembled WGS sequence"/>
</dbReference>
<dbReference type="EMBL" id="FNGY01000009">
    <property type="protein sequence ID" value="SDN77044.1"/>
    <property type="molecule type" value="Genomic_DNA"/>
</dbReference>
<evidence type="ECO:0000313" key="1">
    <source>
        <dbReference type="EMBL" id="SDN77044.1"/>
    </source>
</evidence>
<name>A0A1H0E3M6_9SPHI</name>
<sequence length="39" mass="4198">MKTAIKKIMIVAVAIVILTGTKFGKKSAERTATVVHSVR</sequence>
<keyword evidence="2" id="KW-1185">Reference proteome</keyword>